<evidence type="ECO:0000313" key="3">
    <source>
        <dbReference type="Proteomes" id="UP000681720"/>
    </source>
</evidence>
<proteinExistence type="predicted"/>
<name>A0A8S3I8M5_9BILA</name>
<evidence type="ECO:0000256" key="1">
    <source>
        <dbReference type="SAM" id="MobiDB-lite"/>
    </source>
</evidence>
<feature type="region of interest" description="Disordered" evidence="1">
    <location>
        <begin position="110"/>
        <end position="130"/>
    </location>
</feature>
<dbReference type="EMBL" id="CAJOBJ010340211">
    <property type="protein sequence ID" value="CAF5194166.1"/>
    <property type="molecule type" value="Genomic_DNA"/>
</dbReference>
<comment type="caution">
    <text evidence="2">The sequence shown here is derived from an EMBL/GenBank/DDBJ whole genome shotgun (WGS) entry which is preliminary data.</text>
</comment>
<protein>
    <submittedName>
        <fullName evidence="2">Uncharacterized protein</fullName>
    </submittedName>
</protein>
<dbReference type="AlphaFoldDB" id="A0A8S3I8M5"/>
<organism evidence="2 3">
    <name type="scientific">Rotaria magnacalcarata</name>
    <dbReference type="NCBI Taxonomy" id="392030"/>
    <lineage>
        <taxon>Eukaryota</taxon>
        <taxon>Metazoa</taxon>
        <taxon>Spiralia</taxon>
        <taxon>Gnathifera</taxon>
        <taxon>Rotifera</taxon>
        <taxon>Eurotatoria</taxon>
        <taxon>Bdelloidea</taxon>
        <taxon>Philodinida</taxon>
        <taxon>Philodinidae</taxon>
        <taxon>Rotaria</taxon>
    </lineage>
</organism>
<sequence>MSYRIKISGFEKKITRKSLADLLHQPERSCYVNENQNKVGYIIYVITFKYARHLMKKWHDIFIDGQRLKCQLEINQQSNIHSALSRSKLSLSGSNSELNTCCRNTYRSRITRSTQNSRESSVSRDEDRSEIRVLNDESVGHEGRLYAQAFNGIGKSREKLSMRTTNSTENIASALDSTRSLPSGLPSDEWETIQRASGTGKKASFIRRKSDRKASAVIKVYKNEPTGDCYRELTALKMLK</sequence>
<gene>
    <name evidence="2" type="ORF">GIL414_LOCUS74160</name>
</gene>
<evidence type="ECO:0000313" key="2">
    <source>
        <dbReference type="EMBL" id="CAF5194166.1"/>
    </source>
</evidence>
<feature type="non-terminal residue" evidence="2">
    <location>
        <position position="1"/>
    </location>
</feature>
<dbReference type="Proteomes" id="UP000681720">
    <property type="component" value="Unassembled WGS sequence"/>
</dbReference>
<accession>A0A8S3I8M5</accession>
<reference evidence="2" key="1">
    <citation type="submission" date="2021-02" db="EMBL/GenBank/DDBJ databases">
        <authorList>
            <person name="Nowell W R."/>
        </authorList>
    </citation>
    <scope>NUCLEOTIDE SEQUENCE</scope>
</reference>
<feature type="compositionally biased region" description="Basic and acidic residues" evidence="1">
    <location>
        <begin position="121"/>
        <end position="130"/>
    </location>
</feature>